<sequence length="191" mass="21496">MKKGILLLLLVCSLLIAACGGKDLDAVQPDYDQTKKMMVDILKTDEGKKAVKDVLADEEIKQQLVMDQAAVRDTVEKTLTSEKGQEFWKNSLEDPKFAESMAKSMKEQNEELLKALMKDPEYQGMVMDILKDPAFQKDLSQALKSKEFREQMREVVTDTLESPLYKAKLEEMAKKAASEKKGDKGGGDEKK</sequence>
<evidence type="ECO:0000259" key="3">
    <source>
        <dbReference type="Pfam" id="PF17898"/>
    </source>
</evidence>
<evidence type="ECO:0000256" key="1">
    <source>
        <dbReference type="SAM" id="MobiDB-lite"/>
    </source>
</evidence>
<reference evidence="4 5" key="1">
    <citation type="submission" date="2021-03" db="EMBL/GenBank/DDBJ databases">
        <title>Antimicrobial resistance genes in bacteria isolated from Japanese honey, and their potential for conferring macrolide and lincosamide resistance in the American foulbrood pathogen Paenibacillus larvae.</title>
        <authorList>
            <person name="Okamoto M."/>
            <person name="Kumagai M."/>
            <person name="Kanamori H."/>
            <person name="Takamatsu D."/>
        </authorList>
    </citation>
    <scope>NUCLEOTIDE SEQUENCE [LARGE SCALE GENOMIC DNA]</scope>
    <source>
        <strain evidence="4 5">J1TS3</strain>
    </source>
</reference>
<evidence type="ECO:0000256" key="2">
    <source>
        <dbReference type="SAM" id="SignalP"/>
    </source>
</evidence>
<dbReference type="Proteomes" id="UP000680279">
    <property type="component" value="Unassembled WGS sequence"/>
</dbReference>
<keyword evidence="5" id="KW-1185">Reference proteome</keyword>
<evidence type="ECO:0000313" key="5">
    <source>
        <dbReference type="Proteomes" id="UP000680279"/>
    </source>
</evidence>
<gene>
    <name evidence="4" type="primary">gerD</name>
    <name evidence="4" type="ORF">J1TS3_17450</name>
</gene>
<feature type="chain" id="PRO_5046023737" evidence="2">
    <location>
        <begin position="18"/>
        <end position="191"/>
    </location>
</feature>
<dbReference type="InterPro" id="IPR041262">
    <property type="entry name" value="GerD_central"/>
</dbReference>
<proteinExistence type="predicted"/>
<dbReference type="EMBL" id="BOQT01000005">
    <property type="protein sequence ID" value="GIN20611.1"/>
    <property type="molecule type" value="Genomic_DNA"/>
</dbReference>
<feature type="signal peptide" evidence="2">
    <location>
        <begin position="1"/>
        <end position="17"/>
    </location>
</feature>
<organism evidence="4 5">
    <name type="scientific">Siminovitchia fordii</name>
    <dbReference type="NCBI Taxonomy" id="254759"/>
    <lineage>
        <taxon>Bacteria</taxon>
        <taxon>Bacillati</taxon>
        <taxon>Bacillota</taxon>
        <taxon>Bacilli</taxon>
        <taxon>Bacillales</taxon>
        <taxon>Bacillaceae</taxon>
        <taxon>Siminovitchia</taxon>
    </lineage>
</organism>
<feature type="region of interest" description="Disordered" evidence="1">
    <location>
        <begin position="172"/>
        <end position="191"/>
    </location>
</feature>
<evidence type="ECO:0000313" key="4">
    <source>
        <dbReference type="EMBL" id="GIN20611.1"/>
    </source>
</evidence>
<feature type="domain" description="Spore germination GerD central core" evidence="3">
    <location>
        <begin position="64"/>
        <end position="177"/>
    </location>
</feature>
<accession>A0ABQ4K4G8</accession>
<dbReference type="Pfam" id="PF17898">
    <property type="entry name" value="GerD"/>
    <property type="match status" value="1"/>
</dbReference>
<protein>
    <submittedName>
        <fullName evidence="4">Spore germination protein GerD</fullName>
    </submittedName>
</protein>
<dbReference type="PROSITE" id="PS51257">
    <property type="entry name" value="PROKAR_LIPOPROTEIN"/>
    <property type="match status" value="1"/>
</dbReference>
<dbReference type="NCBIfam" id="NF040801">
    <property type="entry name" value="spore_GerD"/>
    <property type="match status" value="1"/>
</dbReference>
<name>A0ABQ4K4G8_9BACI</name>
<comment type="caution">
    <text evidence="4">The sequence shown here is derived from an EMBL/GenBank/DDBJ whole genome shotgun (WGS) entry which is preliminary data.</text>
</comment>
<dbReference type="RefSeq" id="WP_018707107.1">
    <property type="nucleotide sequence ID" value="NZ_BOQT01000005.1"/>
</dbReference>
<keyword evidence="2" id="KW-0732">Signal</keyword>